<organism evidence="2 3">
    <name type="scientific">Brevibacillus fortis</name>
    <dbReference type="NCBI Taxonomy" id="2126352"/>
    <lineage>
        <taxon>Bacteria</taxon>
        <taxon>Bacillati</taxon>
        <taxon>Bacillota</taxon>
        <taxon>Bacilli</taxon>
        <taxon>Bacillales</taxon>
        <taxon>Paenibacillaceae</taxon>
        <taxon>Brevibacillus</taxon>
    </lineage>
</organism>
<keyword evidence="1" id="KW-0472">Membrane</keyword>
<evidence type="ECO:0000313" key="2">
    <source>
        <dbReference type="EMBL" id="PSJ95013.1"/>
    </source>
</evidence>
<feature type="transmembrane region" description="Helical" evidence="1">
    <location>
        <begin position="32"/>
        <end position="54"/>
    </location>
</feature>
<protein>
    <submittedName>
        <fullName evidence="2">Uncharacterized protein</fullName>
    </submittedName>
</protein>
<accession>A0A2P7V734</accession>
<dbReference type="EMBL" id="PXZM01000022">
    <property type="protein sequence ID" value="PSJ95013.1"/>
    <property type="molecule type" value="Genomic_DNA"/>
</dbReference>
<dbReference type="RefSeq" id="WP_106839286.1">
    <property type="nucleotide sequence ID" value="NZ_JARMEZ010000052.1"/>
</dbReference>
<keyword evidence="3" id="KW-1185">Reference proteome</keyword>
<keyword evidence="1" id="KW-1133">Transmembrane helix</keyword>
<evidence type="ECO:0000256" key="1">
    <source>
        <dbReference type="SAM" id="Phobius"/>
    </source>
</evidence>
<dbReference type="AlphaFoldDB" id="A0A2P7V734"/>
<gene>
    <name evidence="2" type="ORF">C7R93_13385</name>
</gene>
<keyword evidence="1" id="KW-0812">Transmembrane</keyword>
<evidence type="ECO:0000313" key="3">
    <source>
        <dbReference type="Proteomes" id="UP000240419"/>
    </source>
</evidence>
<comment type="caution">
    <text evidence="2">The sequence shown here is derived from an EMBL/GenBank/DDBJ whole genome shotgun (WGS) entry which is preliminary data.</text>
</comment>
<sequence length="120" mass="13589">MLYFFASCLLVSFVIGFIFIFKFHKNNKPKFFVATFLTVAVSSLFGLGLHHAVLDRNADMITKAIESKGGSVINMSIIHDGRQSKTYEVIYQLNGKEILTQFRIKDAVNLEHIEELSVTD</sequence>
<dbReference type="Proteomes" id="UP000240419">
    <property type="component" value="Unassembled WGS sequence"/>
</dbReference>
<name>A0A2P7V734_9BACL</name>
<proteinExistence type="predicted"/>
<reference evidence="2 3" key="1">
    <citation type="submission" date="2018-03" db="EMBL/GenBank/DDBJ databases">
        <title>Brevisbacillus phylogenomics.</title>
        <authorList>
            <person name="Dunlap C."/>
        </authorList>
    </citation>
    <scope>NUCLEOTIDE SEQUENCE [LARGE SCALE GENOMIC DNA]</scope>
    <source>
        <strain evidence="2 3">NRRL NRS-1210</strain>
    </source>
</reference>